<comment type="caution">
    <text evidence="2">The sequence shown here is derived from an EMBL/GenBank/DDBJ whole genome shotgun (WGS) entry which is preliminary data.</text>
</comment>
<gene>
    <name evidence="2" type="ORF">F7725_017968</name>
</gene>
<name>A0A7J5XQN5_DISMA</name>
<dbReference type="EMBL" id="JAAKFY010000021">
    <property type="protein sequence ID" value="KAF3839251.1"/>
    <property type="molecule type" value="Genomic_DNA"/>
</dbReference>
<evidence type="ECO:0000313" key="2">
    <source>
        <dbReference type="EMBL" id="KAF3839251.1"/>
    </source>
</evidence>
<feature type="region of interest" description="Disordered" evidence="1">
    <location>
        <begin position="431"/>
        <end position="450"/>
    </location>
</feature>
<evidence type="ECO:0000256" key="1">
    <source>
        <dbReference type="SAM" id="MobiDB-lite"/>
    </source>
</evidence>
<proteinExistence type="predicted"/>
<evidence type="ECO:0000313" key="3">
    <source>
        <dbReference type="Proteomes" id="UP000518266"/>
    </source>
</evidence>
<dbReference type="AlphaFoldDB" id="A0A7J5XQN5"/>
<accession>A0A7J5XQN5</accession>
<dbReference type="Proteomes" id="UP000518266">
    <property type="component" value="Unassembled WGS sequence"/>
</dbReference>
<sequence length="547" mass="57943">MTGGGGRRKCRRLIRTSSSVLVQSRLSQEAPQQESLFLQWVDNLCESGRIQRKGFVPGPWEGGSLGWMSLGDEGGGVGAGRSVEGESGLSCRTPKLPPSASIFVSRMPPASPVGAEVSTLVLVWRRKVPPSVPFPLSLPVSESWTKVSPFRTQVRSVSPRTSKLPVLTSKLSTLDAVGPTITPTITPSAIVAAVTNGGGELSADLPPPALPPPSPLPLSCSRPPLSVPSPSGIPGKVLPVGVGLRMGEERGVAGGRRVVDGGKLLLLHRRLVLWVVVSRVTGVAPAPLATGRGATLPAGGGVGVRMGGGLGLRQQRGRSGLSLVQEFVRLFYFVSFYLYLSGKVLSPELQGLQGRWRRERRGGKEWGMLGLLWEKSPPGMAVLVPHCEPALEFILPPSTPDSSPLASRSALLSSPDTFPPSLPFSRSLSPCFGESGPSESESRLPRGEAERLGDEERLSWSISRPLLRLLLLLARLPTTELLLPWDWPSSLSLSRDWLATEVGGGTVEGAELSIVCVDVGGFGGLNCFLLLTGWAVCVTASKTCKQA</sequence>
<organism evidence="2 3">
    <name type="scientific">Dissostichus mawsoni</name>
    <name type="common">Antarctic cod</name>
    <dbReference type="NCBI Taxonomy" id="36200"/>
    <lineage>
        <taxon>Eukaryota</taxon>
        <taxon>Metazoa</taxon>
        <taxon>Chordata</taxon>
        <taxon>Craniata</taxon>
        <taxon>Vertebrata</taxon>
        <taxon>Euteleostomi</taxon>
        <taxon>Actinopterygii</taxon>
        <taxon>Neopterygii</taxon>
        <taxon>Teleostei</taxon>
        <taxon>Neoteleostei</taxon>
        <taxon>Acanthomorphata</taxon>
        <taxon>Eupercaria</taxon>
        <taxon>Perciformes</taxon>
        <taxon>Notothenioidei</taxon>
        <taxon>Nototheniidae</taxon>
        <taxon>Dissostichus</taxon>
    </lineage>
</organism>
<reference evidence="2 3" key="1">
    <citation type="submission" date="2020-03" db="EMBL/GenBank/DDBJ databases">
        <title>Dissostichus mawsoni Genome sequencing and assembly.</title>
        <authorList>
            <person name="Park H."/>
        </authorList>
    </citation>
    <scope>NUCLEOTIDE SEQUENCE [LARGE SCALE GENOMIC DNA]</scope>
    <source>
        <strain evidence="2">DM0001</strain>
        <tissue evidence="2">Muscle</tissue>
    </source>
</reference>
<feature type="compositionally biased region" description="Basic and acidic residues" evidence="1">
    <location>
        <begin position="440"/>
        <end position="450"/>
    </location>
</feature>
<protein>
    <submittedName>
        <fullName evidence="2">Uncharacterized protein</fullName>
    </submittedName>
</protein>
<keyword evidence="3" id="KW-1185">Reference proteome</keyword>